<keyword evidence="6" id="KW-0406">Ion transport</keyword>
<evidence type="ECO:0000313" key="10">
    <source>
        <dbReference type="EMBL" id="RKQ69302.1"/>
    </source>
</evidence>
<evidence type="ECO:0000256" key="6">
    <source>
        <dbReference type="ARBA" id="ARBA00023065"/>
    </source>
</evidence>
<protein>
    <submittedName>
        <fullName evidence="10">Putative membrane chloride channel (Bestrophin family)</fullName>
    </submittedName>
</protein>
<dbReference type="EMBL" id="RBII01000002">
    <property type="protein sequence ID" value="RKQ69302.1"/>
    <property type="molecule type" value="Genomic_DNA"/>
</dbReference>
<dbReference type="GO" id="GO:0005254">
    <property type="term" value="F:chloride channel activity"/>
    <property type="evidence" value="ECO:0007669"/>
    <property type="project" value="InterPro"/>
</dbReference>
<proteinExistence type="inferred from homology"/>
<keyword evidence="5 9" id="KW-1133">Transmembrane helix</keyword>
<keyword evidence="7 9" id="KW-0472">Membrane</keyword>
<keyword evidence="3" id="KW-1003">Cell membrane</keyword>
<feature type="transmembrane region" description="Helical" evidence="9">
    <location>
        <begin position="43"/>
        <end position="62"/>
    </location>
</feature>
<dbReference type="InParanoid" id="A0A420WEI2"/>
<keyword evidence="4 9" id="KW-0812">Transmembrane</keyword>
<dbReference type="GO" id="GO:0005886">
    <property type="term" value="C:plasma membrane"/>
    <property type="evidence" value="ECO:0007669"/>
    <property type="project" value="UniProtKB-SubCell"/>
</dbReference>
<evidence type="ECO:0000313" key="11">
    <source>
        <dbReference type="Proteomes" id="UP000282211"/>
    </source>
</evidence>
<dbReference type="OrthoDB" id="445589at2"/>
<dbReference type="InterPro" id="IPR044669">
    <property type="entry name" value="YneE/VCCN1/2-like"/>
</dbReference>
<evidence type="ECO:0000256" key="5">
    <source>
        <dbReference type="ARBA" id="ARBA00022989"/>
    </source>
</evidence>
<reference evidence="10 11" key="1">
    <citation type="submission" date="2018-10" db="EMBL/GenBank/DDBJ databases">
        <title>Genomic Encyclopedia of Type Strains, Phase IV (KMG-IV): sequencing the most valuable type-strain genomes for metagenomic binning, comparative biology and taxonomic classification.</title>
        <authorList>
            <person name="Goeker M."/>
        </authorList>
    </citation>
    <scope>NUCLEOTIDE SEQUENCE [LARGE SCALE GENOMIC DNA]</scope>
    <source>
        <strain evidence="10 11">DSM 22008</strain>
    </source>
</reference>
<evidence type="ECO:0000256" key="8">
    <source>
        <dbReference type="ARBA" id="ARBA00034708"/>
    </source>
</evidence>
<dbReference type="AlphaFoldDB" id="A0A420WEI2"/>
<dbReference type="Proteomes" id="UP000282211">
    <property type="component" value="Unassembled WGS sequence"/>
</dbReference>
<dbReference type="FunCoup" id="A0A420WEI2">
    <property type="interactions" value="133"/>
</dbReference>
<gene>
    <name evidence="10" type="ORF">DES40_2101</name>
</gene>
<name>A0A420WEI2_9PROT</name>
<evidence type="ECO:0000256" key="9">
    <source>
        <dbReference type="SAM" id="Phobius"/>
    </source>
</evidence>
<feature type="transmembrane region" description="Helical" evidence="9">
    <location>
        <begin position="242"/>
        <end position="260"/>
    </location>
</feature>
<sequence length="313" mass="35951">MVVEKTIKFRRLIPIIWKRMLKMALLSAIIVVPIVYFDLRQFTITMQAPLILGTAISIFLGFRTNSAYDRWFQGRALWGDIGGCTRNTALLCSRNKEAYTNYKTGKESKLAAIVMPRMIKRSIALMWIFNKQLKDLPPLEYEGLDNLLEKEEKESLAHSVNPSLQLLFNQGRDFRIANSEGQFVDGEHFEFVAIQREMALLMTRCNGLKNTRFPTHYTYFTDLFVWLLVALLSMSLPGEESAGYWSIPIAVLIGWIFSMIEGIGNFMDHPWTNNRNVVPMDFLTRSHEIEIRSFAFGDTDLPPAFEPVDGALY</sequence>
<feature type="transmembrane region" description="Helical" evidence="9">
    <location>
        <begin position="217"/>
        <end position="236"/>
    </location>
</feature>
<comment type="caution">
    <text evidence="10">The sequence shown here is derived from an EMBL/GenBank/DDBJ whole genome shotgun (WGS) entry which is preliminary data.</text>
</comment>
<dbReference type="RefSeq" id="WP_121101761.1">
    <property type="nucleotide sequence ID" value="NZ_RBII01000002.1"/>
</dbReference>
<comment type="subcellular location">
    <subcellularLocation>
        <location evidence="1">Cell membrane</location>
        <topology evidence="1">Multi-pass membrane protein</topology>
    </subcellularLocation>
</comment>
<evidence type="ECO:0000256" key="2">
    <source>
        <dbReference type="ARBA" id="ARBA00022448"/>
    </source>
</evidence>
<keyword evidence="11" id="KW-1185">Reference proteome</keyword>
<organism evidence="10 11">
    <name type="scientific">Litorimonas taeanensis</name>
    <dbReference type="NCBI Taxonomy" id="568099"/>
    <lineage>
        <taxon>Bacteria</taxon>
        <taxon>Pseudomonadati</taxon>
        <taxon>Pseudomonadota</taxon>
        <taxon>Alphaproteobacteria</taxon>
        <taxon>Maricaulales</taxon>
        <taxon>Robiginitomaculaceae</taxon>
    </lineage>
</organism>
<evidence type="ECO:0000256" key="3">
    <source>
        <dbReference type="ARBA" id="ARBA00022475"/>
    </source>
</evidence>
<evidence type="ECO:0000256" key="1">
    <source>
        <dbReference type="ARBA" id="ARBA00004651"/>
    </source>
</evidence>
<accession>A0A420WEI2</accession>
<dbReference type="PANTHER" id="PTHR33281:SF19">
    <property type="entry name" value="VOLTAGE-DEPENDENT ANION CHANNEL-FORMING PROTEIN YNEE"/>
    <property type="match status" value="1"/>
</dbReference>
<evidence type="ECO:0000256" key="7">
    <source>
        <dbReference type="ARBA" id="ARBA00023136"/>
    </source>
</evidence>
<keyword evidence="2" id="KW-0813">Transport</keyword>
<comment type="similarity">
    <text evidence="8">Belongs to the anion channel-forming bestrophin (TC 1.A.46) family.</text>
</comment>
<evidence type="ECO:0000256" key="4">
    <source>
        <dbReference type="ARBA" id="ARBA00022692"/>
    </source>
</evidence>
<feature type="transmembrane region" description="Helical" evidence="9">
    <location>
        <begin position="20"/>
        <end position="37"/>
    </location>
</feature>
<dbReference type="Pfam" id="PF25539">
    <property type="entry name" value="Bestrophin_2"/>
    <property type="match status" value="1"/>
</dbReference>
<dbReference type="PANTHER" id="PTHR33281">
    <property type="entry name" value="UPF0187 PROTEIN YNEE"/>
    <property type="match status" value="1"/>
</dbReference>